<evidence type="ECO:0000256" key="3">
    <source>
        <dbReference type="SAM" id="MobiDB-lite"/>
    </source>
</evidence>
<dbReference type="PROSITE" id="PS50068">
    <property type="entry name" value="LDLRA_2"/>
    <property type="match status" value="1"/>
</dbReference>
<keyword evidence="1" id="KW-1015">Disulfide bond</keyword>
<evidence type="ECO:0000256" key="2">
    <source>
        <dbReference type="PROSITE-ProRule" id="PRU00124"/>
    </source>
</evidence>
<dbReference type="Gene3D" id="4.10.400.10">
    <property type="entry name" value="Low-density Lipoprotein Receptor"/>
    <property type="match status" value="1"/>
</dbReference>
<feature type="compositionally biased region" description="Low complexity" evidence="3">
    <location>
        <begin position="481"/>
        <end position="492"/>
    </location>
</feature>
<dbReference type="VEuPathDB" id="VectorBase:LDEU001912"/>
<dbReference type="Pfam" id="PF00057">
    <property type="entry name" value="Ldl_recept_a"/>
    <property type="match status" value="1"/>
</dbReference>
<comment type="caution">
    <text evidence="2">Lacks conserved residue(s) required for the propagation of feature annotation.</text>
</comment>
<dbReference type="EMBL" id="NCKV01000631">
    <property type="protein sequence ID" value="RWS30128.1"/>
    <property type="molecule type" value="Genomic_DNA"/>
</dbReference>
<dbReference type="SUPFAM" id="SSF57424">
    <property type="entry name" value="LDL receptor-like module"/>
    <property type="match status" value="1"/>
</dbReference>
<dbReference type="CDD" id="cd00112">
    <property type="entry name" value="LDLa"/>
    <property type="match status" value="1"/>
</dbReference>
<protein>
    <submittedName>
        <fullName evidence="4">Putative threonine-rich GPI-anchored glycoprotein-like protein</fullName>
    </submittedName>
</protein>
<dbReference type="SMART" id="SM00192">
    <property type="entry name" value="LDLa"/>
    <property type="match status" value="1"/>
</dbReference>
<proteinExistence type="predicted"/>
<dbReference type="InterPro" id="IPR002172">
    <property type="entry name" value="LDrepeatLR_classA_rpt"/>
</dbReference>
<comment type="caution">
    <text evidence="4">The sequence shown here is derived from an EMBL/GenBank/DDBJ whole genome shotgun (WGS) entry which is preliminary data.</text>
</comment>
<dbReference type="Proteomes" id="UP000288716">
    <property type="component" value="Unassembled WGS sequence"/>
</dbReference>
<sequence length="775" mass="85284">MTHILTFIAGCLFDEFKCVSDGECIKSTKIRDGNKDCADGSDERLGRKRVNRVRIDDSFVGDNGVLQRGPSGELKRVNADKVILNYLTRMKFMTTVIRGEHTLFTTRDSTSTSTATSVLDASLLDVLEKSRGIVTESALVHLGIRTKGPTTTIVNLQTDVSIANVQHLKIAPTKPQSIEPKTKRVKYVRKPIYEVQPPTPNIRNLQPDANVANFQPSKIVPSKTQTAESKPTRANYVRKPIYEAPVPSLKKVDVKQLASHPKTYYTQFIYYYTVYDKQNTKKSTRSEIVSTTQTTPETSINIQIDRTVDSDGFISLGSGPETVNLGKRKVGGTTIEVNLAMQSFLRLDGISNVVVETEETKPPEHVFSKNEVPTLVSSQPTAPSTEHPFPSFHLDTSFSSEIAGVSTFATPTIESTLHSENTVLKTRKPIRLSNTDTVRDIVRSRVIVNGRNGSRIRSRPAVNRIENTTPTVDLTPNLIETTPTLESTPSETAVKQSESKVDIPETSSKRPLAVTIRKPFGQGNRFRTRRPAGPIASNEPKFLVVTRSGPVGLVRPTNNRFRIASRVIRPTSSVLPSIEITTTTTTTMTTTETTTTTTTTDQKSVQPQSFSTTYRVNEKGETIAVAPTTVPVIFGLDTSYRTVTLTSTLSPVATAQPSNPKQSSVLVTKFTTSTHTVPFTIGTETFYTKFEITDSTVVTETQPLPSEPSARANKFTKASNGVRIIVSDTKVEPTSAVTLQPTLVTGASVVMKDNIKEQIDDKMFETLTLYTTYTY</sequence>
<name>A0A443SRH3_9ACAR</name>
<keyword evidence="5" id="KW-1185">Reference proteome</keyword>
<dbReference type="OrthoDB" id="6430124at2759"/>
<feature type="region of interest" description="Disordered" evidence="3">
    <location>
        <begin position="481"/>
        <end position="509"/>
    </location>
</feature>
<dbReference type="InterPro" id="IPR036055">
    <property type="entry name" value="LDL_receptor-like_sf"/>
</dbReference>
<evidence type="ECO:0000313" key="5">
    <source>
        <dbReference type="Proteomes" id="UP000288716"/>
    </source>
</evidence>
<feature type="non-terminal residue" evidence="4">
    <location>
        <position position="775"/>
    </location>
</feature>
<dbReference type="STRING" id="299467.A0A443SRH3"/>
<evidence type="ECO:0000313" key="4">
    <source>
        <dbReference type="EMBL" id="RWS30128.1"/>
    </source>
</evidence>
<dbReference type="AlphaFoldDB" id="A0A443SRH3"/>
<evidence type="ECO:0000256" key="1">
    <source>
        <dbReference type="ARBA" id="ARBA00023157"/>
    </source>
</evidence>
<accession>A0A443SRH3</accession>
<gene>
    <name evidence="4" type="ORF">B4U80_12677</name>
</gene>
<reference evidence="4 5" key="1">
    <citation type="journal article" date="2018" name="Gigascience">
        <title>Genomes of trombidid mites reveal novel predicted allergens and laterally-transferred genes associated with secondary metabolism.</title>
        <authorList>
            <person name="Dong X."/>
            <person name="Chaisiri K."/>
            <person name="Xia D."/>
            <person name="Armstrong S.D."/>
            <person name="Fang Y."/>
            <person name="Donnelly M.J."/>
            <person name="Kadowaki T."/>
            <person name="McGarry J.W."/>
            <person name="Darby A.C."/>
            <person name="Makepeace B.L."/>
        </authorList>
    </citation>
    <scope>NUCLEOTIDE SEQUENCE [LARGE SCALE GENOMIC DNA]</scope>
    <source>
        <strain evidence="4">UoL-UT</strain>
    </source>
</reference>
<organism evidence="4 5">
    <name type="scientific">Leptotrombidium deliense</name>
    <dbReference type="NCBI Taxonomy" id="299467"/>
    <lineage>
        <taxon>Eukaryota</taxon>
        <taxon>Metazoa</taxon>
        <taxon>Ecdysozoa</taxon>
        <taxon>Arthropoda</taxon>
        <taxon>Chelicerata</taxon>
        <taxon>Arachnida</taxon>
        <taxon>Acari</taxon>
        <taxon>Acariformes</taxon>
        <taxon>Trombidiformes</taxon>
        <taxon>Prostigmata</taxon>
        <taxon>Anystina</taxon>
        <taxon>Parasitengona</taxon>
        <taxon>Trombiculoidea</taxon>
        <taxon>Trombiculidae</taxon>
        <taxon>Leptotrombidium</taxon>
    </lineage>
</organism>